<keyword evidence="3" id="KW-1185">Reference proteome</keyword>
<sequence length="63" mass="7253">MASMGVNYAHLHVQQKRHKEKSKRRKEENGQSSKNEDDVVKKLTADGKNSKGKKIYPDNLDEK</sequence>
<feature type="compositionally biased region" description="Basic residues" evidence="1">
    <location>
        <begin position="13"/>
        <end position="24"/>
    </location>
</feature>
<evidence type="ECO:0000313" key="3">
    <source>
        <dbReference type="Proteomes" id="UP000824120"/>
    </source>
</evidence>
<feature type="region of interest" description="Disordered" evidence="1">
    <location>
        <begin position="1"/>
        <end position="63"/>
    </location>
</feature>
<comment type="caution">
    <text evidence="2">The sequence shown here is derived from an EMBL/GenBank/DDBJ whole genome shotgun (WGS) entry which is preliminary data.</text>
</comment>
<dbReference type="EMBL" id="JACXVP010000005">
    <property type="protein sequence ID" value="KAG5607368.1"/>
    <property type="molecule type" value="Genomic_DNA"/>
</dbReference>
<dbReference type="OrthoDB" id="911575at2759"/>
<dbReference type="AlphaFoldDB" id="A0A9J5Z612"/>
<gene>
    <name evidence="2" type="ORF">H5410_028860</name>
</gene>
<name>A0A9J5Z612_SOLCO</name>
<evidence type="ECO:0000313" key="2">
    <source>
        <dbReference type="EMBL" id="KAG5607368.1"/>
    </source>
</evidence>
<evidence type="ECO:0000256" key="1">
    <source>
        <dbReference type="SAM" id="MobiDB-lite"/>
    </source>
</evidence>
<reference evidence="2 3" key="1">
    <citation type="submission" date="2020-09" db="EMBL/GenBank/DDBJ databases">
        <title>De no assembly of potato wild relative species, Solanum commersonii.</title>
        <authorList>
            <person name="Cho K."/>
        </authorList>
    </citation>
    <scope>NUCLEOTIDE SEQUENCE [LARGE SCALE GENOMIC DNA]</scope>
    <source>
        <strain evidence="2">LZ3.2</strain>
        <tissue evidence="2">Leaf</tissue>
    </source>
</reference>
<proteinExistence type="predicted"/>
<dbReference type="Proteomes" id="UP000824120">
    <property type="component" value="Chromosome 5"/>
</dbReference>
<protein>
    <submittedName>
        <fullName evidence="2">Uncharacterized protein</fullName>
    </submittedName>
</protein>
<accession>A0A9J5Z612</accession>
<feature type="compositionally biased region" description="Basic and acidic residues" evidence="1">
    <location>
        <begin position="25"/>
        <end position="49"/>
    </location>
</feature>
<organism evidence="2 3">
    <name type="scientific">Solanum commersonii</name>
    <name type="common">Commerson's wild potato</name>
    <name type="synonym">Commerson's nightshade</name>
    <dbReference type="NCBI Taxonomy" id="4109"/>
    <lineage>
        <taxon>Eukaryota</taxon>
        <taxon>Viridiplantae</taxon>
        <taxon>Streptophyta</taxon>
        <taxon>Embryophyta</taxon>
        <taxon>Tracheophyta</taxon>
        <taxon>Spermatophyta</taxon>
        <taxon>Magnoliopsida</taxon>
        <taxon>eudicotyledons</taxon>
        <taxon>Gunneridae</taxon>
        <taxon>Pentapetalae</taxon>
        <taxon>asterids</taxon>
        <taxon>lamiids</taxon>
        <taxon>Solanales</taxon>
        <taxon>Solanaceae</taxon>
        <taxon>Solanoideae</taxon>
        <taxon>Solaneae</taxon>
        <taxon>Solanum</taxon>
    </lineage>
</organism>